<dbReference type="GO" id="GO:0003700">
    <property type="term" value="F:DNA-binding transcription factor activity"/>
    <property type="evidence" value="ECO:0007669"/>
    <property type="project" value="InterPro"/>
</dbReference>
<gene>
    <name evidence="5" type="ORF">FHS16_001438</name>
</gene>
<dbReference type="Gene3D" id="3.30.450.20">
    <property type="entry name" value="PAS domain"/>
    <property type="match status" value="1"/>
</dbReference>
<evidence type="ECO:0000313" key="5">
    <source>
        <dbReference type="EMBL" id="MBB3151395.1"/>
    </source>
</evidence>
<evidence type="ECO:0000256" key="3">
    <source>
        <dbReference type="ARBA" id="ARBA00023163"/>
    </source>
</evidence>
<evidence type="ECO:0000256" key="1">
    <source>
        <dbReference type="ARBA" id="ARBA00023015"/>
    </source>
</evidence>
<evidence type="ECO:0000256" key="2">
    <source>
        <dbReference type="ARBA" id="ARBA00023125"/>
    </source>
</evidence>
<dbReference type="Gene3D" id="1.10.10.60">
    <property type="entry name" value="Homeodomain-like"/>
    <property type="match status" value="2"/>
</dbReference>
<comment type="caution">
    <text evidence="5">The sequence shown here is derived from an EMBL/GenBank/DDBJ whole genome shotgun (WGS) entry which is preliminary data.</text>
</comment>
<keyword evidence="1" id="KW-0805">Transcription regulation</keyword>
<dbReference type="RefSeq" id="WP_183560302.1">
    <property type="nucleotide sequence ID" value="NZ_CBCSLB010000002.1"/>
</dbReference>
<dbReference type="AlphaFoldDB" id="A0A7W5C5X3"/>
<feature type="domain" description="HTH araC/xylS-type" evidence="4">
    <location>
        <begin position="670"/>
        <end position="767"/>
    </location>
</feature>
<dbReference type="PANTHER" id="PTHR43280">
    <property type="entry name" value="ARAC-FAMILY TRANSCRIPTIONAL REGULATOR"/>
    <property type="match status" value="1"/>
</dbReference>
<dbReference type="SMART" id="SM00342">
    <property type="entry name" value="HTH_ARAC"/>
    <property type="match status" value="1"/>
</dbReference>
<keyword evidence="2 5" id="KW-0238">DNA-binding</keyword>
<dbReference type="Proteomes" id="UP000518605">
    <property type="component" value="Unassembled WGS sequence"/>
</dbReference>
<dbReference type="PANTHER" id="PTHR43280:SF28">
    <property type="entry name" value="HTH-TYPE TRANSCRIPTIONAL ACTIVATOR RHAS"/>
    <property type="match status" value="1"/>
</dbReference>
<evidence type="ECO:0000313" key="6">
    <source>
        <dbReference type="Proteomes" id="UP000518605"/>
    </source>
</evidence>
<organism evidence="5 6">
    <name type="scientific">Paenibacillus endophyticus</name>
    <dbReference type="NCBI Taxonomy" id="1294268"/>
    <lineage>
        <taxon>Bacteria</taxon>
        <taxon>Bacillati</taxon>
        <taxon>Bacillota</taxon>
        <taxon>Bacilli</taxon>
        <taxon>Bacillales</taxon>
        <taxon>Paenibacillaceae</taxon>
        <taxon>Paenibacillus</taxon>
    </lineage>
</organism>
<keyword evidence="3" id="KW-0804">Transcription</keyword>
<dbReference type="PROSITE" id="PS01124">
    <property type="entry name" value="HTH_ARAC_FAMILY_2"/>
    <property type="match status" value="1"/>
</dbReference>
<evidence type="ECO:0000259" key="4">
    <source>
        <dbReference type="PROSITE" id="PS01124"/>
    </source>
</evidence>
<sequence>MSKRWTLRAKTGMLRGEYFRKSLVLVLLITCIPAIIIAASNYVIGKNEIEKQVFKTHTLRIAQFADMMNSQFDQISIVMSRWSNNPMFGSYLENYTFLDHIDETQELMQTMTVVGSSSLLVNDAYLFLNEQQALLSADGIEYLEPSSLEAYHDDLSQNTGLFLSYNLAISARGNTSPVSIIFKLPWHSKHPFGAFVLAINPAEIERNVAYLQAGDKGTSFLLQRAGQFVLEPSAGQAGLSAALKQHVLEHHPDQGTFPFKWKKETYIVSFGQVELAGWTYVTATPLSELTEPVVLSSRWILICSLAGLMLALLLSWYASLRLYKPIGRLLALLGTDRNGEPAAEREMEFLEQKWMTVMNETRTLKERLQQSVPSLREGFLLQLVQGHLYASNEASLRHRMDQLGWPSEDRQFSLLLIQLSGLHEDGARFREDDRQLISFAAGNISEELASSRGIEANLINFQDMSVGLLCAASIHMTAKERKDMLQGMSQALISTLSEVLRLRVTVIICRWTEEIGRIPELLEQTRQAISYRALQETHQIIAMEDLIPLQLNDAQYPFVQEKELLHVMRLGLNEESALLFTEYMNELERISMHELSVRQGLLQLLGSVRHMLIELGFVSHPLFKEGNLYGDLLALPDILAMRGWFMDKIIKPYLDEFNQAQNIGARRVVEEAVQLLKNEYMRDISLEECSERCHTSPFMLSRSFKQVTGFHYIDYIMRLRIDKAKELITTTPLKINEIAESVGYQHSYFNKVFKGETGMTPTEYRKKYSHIE</sequence>
<dbReference type="Pfam" id="PF12833">
    <property type="entry name" value="HTH_18"/>
    <property type="match status" value="1"/>
</dbReference>
<protein>
    <submittedName>
        <fullName evidence="5">AraC-like DNA-binding protein/HAMP domain-containing protein</fullName>
    </submittedName>
</protein>
<accession>A0A7W5C5X3</accession>
<dbReference type="InterPro" id="IPR009057">
    <property type="entry name" value="Homeodomain-like_sf"/>
</dbReference>
<dbReference type="InterPro" id="IPR018060">
    <property type="entry name" value="HTH_AraC"/>
</dbReference>
<proteinExistence type="predicted"/>
<reference evidence="5 6" key="1">
    <citation type="submission" date="2020-08" db="EMBL/GenBank/DDBJ databases">
        <title>Genomic Encyclopedia of Type Strains, Phase III (KMG-III): the genomes of soil and plant-associated and newly described type strains.</title>
        <authorList>
            <person name="Whitman W."/>
        </authorList>
    </citation>
    <scope>NUCLEOTIDE SEQUENCE [LARGE SCALE GENOMIC DNA]</scope>
    <source>
        <strain evidence="5 6">CECT 8234</strain>
    </source>
</reference>
<dbReference type="EMBL" id="JACHXW010000003">
    <property type="protein sequence ID" value="MBB3151395.1"/>
    <property type="molecule type" value="Genomic_DNA"/>
</dbReference>
<dbReference type="GO" id="GO:0043565">
    <property type="term" value="F:sequence-specific DNA binding"/>
    <property type="evidence" value="ECO:0007669"/>
    <property type="project" value="InterPro"/>
</dbReference>
<keyword evidence="6" id="KW-1185">Reference proteome</keyword>
<dbReference type="SUPFAM" id="SSF46689">
    <property type="entry name" value="Homeodomain-like"/>
    <property type="match status" value="2"/>
</dbReference>
<name>A0A7W5C5X3_9BACL</name>